<evidence type="ECO:0000313" key="2">
    <source>
        <dbReference type="Proteomes" id="UP000831701"/>
    </source>
</evidence>
<name>A0ACB8VM91_9TELE</name>
<gene>
    <name evidence="1" type="ORF">L3Q82_017234</name>
</gene>
<proteinExistence type="predicted"/>
<comment type="caution">
    <text evidence="1">The sequence shown here is derived from an EMBL/GenBank/DDBJ whole genome shotgun (WGS) entry which is preliminary data.</text>
</comment>
<keyword evidence="2" id="KW-1185">Reference proteome</keyword>
<protein>
    <submittedName>
        <fullName evidence="1">Uncharacterized protein</fullName>
    </submittedName>
</protein>
<reference evidence="1" key="1">
    <citation type="submission" date="2022-04" db="EMBL/GenBank/DDBJ databases">
        <title>Jade perch genome.</title>
        <authorList>
            <person name="Chao B."/>
        </authorList>
    </citation>
    <scope>NUCLEOTIDE SEQUENCE</scope>
    <source>
        <strain evidence="1">CB-2022</strain>
    </source>
</reference>
<dbReference type="Proteomes" id="UP000831701">
    <property type="component" value="Chromosome 20"/>
</dbReference>
<sequence length="1838" mass="210178">RTGTGAVVTSSHTHGTSASSELHEEGGAEKTERKKYAETQFIALGHNVLTGVCVCVSAADKAQSAPLSVTSQLLHLQSRPPGGLIPEMRLCVRAGAWCLLPVVVLLTVPGVQARERHYYIAAVEIDWNYSGNATNRFSPTYKKVVFREYEKDFRQAKTHPSWLGAHYFDNTSQKEKEDDVVHPNHEHVYYWEVTPDVSPQPDDPTCLTHTYISHQNVVQDYNSGLIGALLICKPGSLDESGVQIGVHQEYVFLFGVFDERESKYQPRTHANHVKYTINGYAEGSLPDVSMCAYSSVSLHLVGMSSEPEVFSVHINGQVLEQTGHKMSSVGLISGSSTTASMTPLHRGRWMLSSHTIKHMEAGTYGFVDVKKCAGFKEPRRQMTIQQKKHSREWKYYIAAEEIVWDYAPNRDHIDENFKLQYLKQSSKRIGGKYKKAVYTMYSNESFTERAEDGQRKNELGILGPVIRAQIRDVIKIVFKNMASRPYSIYPHGLSIEKSEEGVNYPAGGNQSHGVQPGETRTYVWRVLEEDEPLDGDSRCLTRMYHSAVDTPRDIASGLIGPILICKTESLNVRNVQLKADKEQHAMFAVFDENKSWYVDDNIRQYCNRSQVNKADPDFYKSNVMHTINGYVFESGPLLGFCNGEVATWHISSIGAQDYIQTATFYGHPFGLNERMEDFLSLYPMTGETITMNMDNIGVWLLASLNSHETTKGMRVKFQDVECFRDYQYEYEDYGDSVGNKEFTVWNPASLDDIKEKEQKPKPAPAAVEIDDLTALYAQELGLRSLKNQSSTSDVDQLDLSFLEYDDTSHRDTKSKRELSSDSRENATALLVELNQTSSAESEPVSGSLSNSEELIASYSIEEFFIYLKENNTEGIKTTSVKTQEHNWTYDGTHQTEPMEIPDYMMKYFEKETPRTSPAPKKRIKKVNLRQWPQKGHSMKTKKRKEYKPQAKSGLPFSPRGFNPAMTPRGSRPNALQPISDEENLINMPVVIGVPRPDFSDYELYVPGEEPQHLDLNGQDVKANEYEYVSYKDPYSSHEDIKNFNLDETIKYYFKYSGPNTRTYFIAAEEVQWDYAGYGQRREEKSQLNSRVTKFTKVVFRSYMDSSFSTPDIRGEIDEHLGILGPVIKAEVGQSIMVVFRNNANRPYSLHPNGVTYTKQTEGLSYEDGSKYWYKYDNEVQPNTTFTYIWKASSMVGPTPDESHCRTWAYYSGVNPERDIHSGLIGPLLVCKEGTLSRDLPDMREFTLLFMTFDESRSWYFEKNSETMQRKNRRRLMDPNLKEDLKFHSINGIIYNLKGLRMYTNKLVCWHLINMGSPYDFQSLHFHGQTFLHKKTKSYRQSVFPLLPGSFATLEMYPSKPGLWQLETEIGLNQQKGMQTLFLVLDNDCYRPLGLESGSVKDSQITATNTRGYWEPHLARLNNQGKYNAWSTEQNQSWIQVDFQRPVVISQVATQGARQMFYTQFVVKYLISYSNDRRNWIFYKGNSRDFRKVFTGNQEAYETKRNTFFPPLIGRFVRLHPIDWYNKATVRMEFYGCELDGCSVPLGMESRLIEDDRIKASSIASSWYSGPWAPSLARLNKQGTINAWQAKYSDMNQWLQVDLPQVKKITGIITQGAKALGKEMYVMSYSLQYSSNGIHWEEYTDDETYHSKTFLGNTNNNDHVKNYIYPPIFSRFIRIIPIRWMGSITMRIELLGSKFVNTEDLSDVLGEFDAVIEDFTSPVEKRHFRYDEHLKTMKRRSSASVSDSGISDSESAESLNRNSFSFSDERLNSPTVLSPATTTPPLMSPKPKLGDTKELEDFIADLDRTLEIGRGRLRAPAHCESTYLRRGYEVERVSA</sequence>
<evidence type="ECO:0000313" key="1">
    <source>
        <dbReference type="EMBL" id="KAI3356641.1"/>
    </source>
</evidence>
<accession>A0ACB8VM91</accession>
<dbReference type="EMBL" id="CM041550">
    <property type="protein sequence ID" value="KAI3356641.1"/>
    <property type="molecule type" value="Genomic_DNA"/>
</dbReference>
<organism evidence="1 2">
    <name type="scientific">Scortum barcoo</name>
    <name type="common">barcoo grunter</name>
    <dbReference type="NCBI Taxonomy" id="214431"/>
    <lineage>
        <taxon>Eukaryota</taxon>
        <taxon>Metazoa</taxon>
        <taxon>Chordata</taxon>
        <taxon>Craniata</taxon>
        <taxon>Vertebrata</taxon>
        <taxon>Euteleostomi</taxon>
        <taxon>Actinopterygii</taxon>
        <taxon>Neopterygii</taxon>
        <taxon>Teleostei</taxon>
        <taxon>Neoteleostei</taxon>
        <taxon>Acanthomorphata</taxon>
        <taxon>Eupercaria</taxon>
        <taxon>Centrarchiformes</taxon>
        <taxon>Terapontoidei</taxon>
        <taxon>Terapontidae</taxon>
        <taxon>Scortum</taxon>
    </lineage>
</organism>
<feature type="non-terminal residue" evidence="1">
    <location>
        <position position="1"/>
    </location>
</feature>